<dbReference type="InterPro" id="IPR056924">
    <property type="entry name" value="SH3_Tf2-1"/>
</dbReference>
<feature type="domain" description="Tf2-1-like SH3-like" evidence="1">
    <location>
        <begin position="7"/>
        <end position="58"/>
    </location>
</feature>
<dbReference type="Pfam" id="PF24626">
    <property type="entry name" value="SH3_Tf2-1"/>
    <property type="match status" value="1"/>
</dbReference>
<name>A0A1S2Z1M6_CICAR</name>
<dbReference type="OrthoDB" id="1633836at2759"/>
<organism evidence="2 3">
    <name type="scientific">Cicer arietinum</name>
    <name type="common">Chickpea</name>
    <name type="synonym">Garbanzo</name>
    <dbReference type="NCBI Taxonomy" id="3827"/>
    <lineage>
        <taxon>Eukaryota</taxon>
        <taxon>Viridiplantae</taxon>
        <taxon>Streptophyta</taxon>
        <taxon>Embryophyta</taxon>
        <taxon>Tracheophyta</taxon>
        <taxon>Spermatophyta</taxon>
        <taxon>Magnoliopsida</taxon>
        <taxon>eudicotyledons</taxon>
        <taxon>Gunneridae</taxon>
        <taxon>Pentapetalae</taxon>
        <taxon>rosids</taxon>
        <taxon>fabids</taxon>
        <taxon>Fabales</taxon>
        <taxon>Fabaceae</taxon>
        <taxon>Papilionoideae</taxon>
        <taxon>50 kb inversion clade</taxon>
        <taxon>NPAAA clade</taxon>
        <taxon>Hologalegina</taxon>
        <taxon>IRL clade</taxon>
        <taxon>Cicereae</taxon>
        <taxon>Cicer</taxon>
    </lineage>
</organism>
<accession>A0A1S2Z1M6</accession>
<protein>
    <submittedName>
        <fullName evidence="3">Uncharacterized protein LOC101512055</fullName>
    </submittedName>
</protein>
<dbReference type="GeneID" id="101512055"/>
<dbReference type="PaxDb" id="3827-XP_004513387.1"/>
<dbReference type="Proteomes" id="UP000087171">
    <property type="component" value="Unplaced"/>
</dbReference>
<gene>
    <name evidence="3" type="primary">LOC101512055</name>
</gene>
<evidence type="ECO:0000313" key="2">
    <source>
        <dbReference type="Proteomes" id="UP000087171"/>
    </source>
</evidence>
<dbReference type="PANTHER" id="PTHR46148:SF60">
    <property type="entry name" value="CHROMO DOMAIN-CONTAINING PROTEIN"/>
    <property type="match status" value="1"/>
</dbReference>
<evidence type="ECO:0000259" key="1">
    <source>
        <dbReference type="Pfam" id="PF24626"/>
    </source>
</evidence>
<sequence length="131" mass="15019">MPTTGVGRALKTKKLTPKFIRPYQIIRRVGPVAYQIALPPNLANLYDVFHVSQLRKYVADPSHIIAPNDIQLKENLTFEVPPISIADRTTKHLRGREIPLVKVIWNKMTGDATWELEENMRELYPDLLDTS</sequence>
<reference evidence="3" key="1">
    <citation type="submission" date="2025-08" db="UniProtKB">
        <authorList>
            <consortium name="RefSeq"/>
        </authorList>
    </citation>
    <scope>IDENTIFICATION</scope>
    <source>
        <tissue evidence="3">Etiolated seedlings</tissue>
    </source>
</reference>
<keyword evidence="2" id="KW-1185">Reference proteome</keyword>
<dbReference type="PANTHER" id="PTHR46148">
    <property type="entry name" value="CHROMO DOMAIN-CONTAINING PROTEIN"/>
    <property type="match status" value="1"/>
</dbReference>
<dbReference type="RefSeq" id="XP_004513387.1">
    <property type="nucleotide sequence ID" value="XM_004513330.1"/>
</dbReference>
<dbReference type="KEGG" id="cam:101512055"/>
<dbReference type="eggNOG" id="KOG0017">
    <property type="taxonomic scope" value="Eukaryota"/>
</dbReference>
<evidence type="ECO:0000313" key="3">
    <source>
        <dbReference type="RefSeq" id="XP_004513387.1"/>
    </source>
</evidence>
<dbReference type="AlphaFoldDB" id="A0A1S2Z1M6"/>
<proteinExistence type="predicted"/>